<dbReference type="Pfam" id="PF07345">
    <property type="entry name" value="ATPaseInh_sub_z"/>
    <property type="match status" value="1"/>
</dbReference>
<evidence type="ECO:0000313" key="2">
    <source>
        <dbReference type="Proteomes" id="UP000216215"/>
    </source>
</evidence>
<comment type="caution">
    <text evidence="1">The sequence shown here is derived from an EMBL/GenBank/DDBJ whole genome shotgun (WGS) entry which is preliminary data.</text>
</comment>
<proteinExistence type="predicted"/>
<dbReference type="EMBL" id="NPKI01000051">
    <property type="protein sequence ID" value="PAP97724.1"/>
    <property type="molecule type" value="Genomic_DNA"/>
</dbReference>
<dbReference type="Proteomes" id="UP000216215">
    <property type="component" value="Unassembled WGS sequence"/>
</dbReference>
<keyword evidence="2" id="KW-1185">Reference proteome</keyword>
<evidence type="ECO:0008006" key="3">
    <source>
        <dbReference type="Google" id="ProtNLM"/>
    </source>
</evidence>
<sequence length="106" mass="12161">MIDMKDREEGFERKFAFDEELRFKASARRNKALGLWAAEKLGKSGPDAEAYAKQVVVADIEEAGDHDVFRKIRKDFDEAGVDQSDHQIRRTMDDLMAQAIEQIKNT</sequence>
<name>A0AB36QZ81_9HYPH</name>
<gene>
    <name evidence="1" type="ORF">CIT25_34550</name>
</gene>
<accession>A0AB36QZ81</accession>
<reference evidence="2" key="1">
    <citation type="submission" date="2017-08" db="EMBL/GenBank/DDBJ databases">
        <title>Mesorhizobium wenxinae sp. nov., a novel rhizobial species isolated from root nodules of chickpea (Cicer arietinum L.).</title>
        <authorList>
            <person name="Zhang J."/>
        </authorList>
    </citation>
    <scope>NUCLEOTIDE SEQUENCE [LARGE SCALE GENOMIC DNA]</scope>
    <source>
        <strain evidence="2">USDA 3392</strain>
    </source>
</reference>
<dbReference type="RefSeq" id="WP_095489563.1">
    <property type="nucleotide sequence ID" value="NZ_CP088151.1"/>
</dbReference>
<dbReference type="InterPro" id="IPR038293">
    <property type="entry name" value="ATPase_inh_sub_z_sf"/>
</dbReference>
<dbReference type="InterPro" id="IPR009945">
    <property type="entry name" value="ATPase_inh_sub_z"/>
</dbReference>
<protein>
    <recommendedName>
        <fullName evidence="3">DUF1476 domain-containing protein</fullName>
    </recommendedName>
</protein>
<dbReference type="AlphaFoldDB" id="A0AB36QZ81"/>
<organism evidence="1 2">
    <name type="scientific">Mesorhizobium mediterraneum</name>
    <dbReference type="NCBI Taxonomy" id="43617"/>
    <lineage>
        <taxon>Bacteria</taxon>
        <taxon>Pseudomonadati</taxon>
        <taxon>Pseudomonadota</taxon>
        <taxon>Alphaproteobacteria</taxon>
        <taxon>Hyphomicrobiales</taxon>
        <taxon>Phyllobacteriaceae</taxon>
        <taxon>Mesorhizobium</taxon>
    </lineage>
</organism>
<evidence type="ECO:0000313" key="1">
    <source>
        <dbReference type="EMBL" id="PAP97724.1"/>
    </source>
</evidence>
<dbReference type="PIRSF" id="PIRSF031780">
    <property type="entry name" value="UCP031780"/>
    <property type="match status" value="1"/>
</dbReference>
<dbReference type="Gene3D" id="1.10.790.20">
    <property type="entry name" value="Domain of unknown function DUF1476"/>
    <property type="match status" value="1"/>
</dbReference>